<dbReference type="PROSITE" id="PS51456">
    <property type="entry name" value="MYOSIN_MOTOR"/>
    <property type="match status" value="1"/>
</dbReference>
<feature type="region of interest" description="Disordered" evidence="10">
    <location>
        <begin position="1139"/>
        <end position="1160"/>
    </location>
</feature>
<proteinExistence type="inferred from homology"/>
<comment type="caution">
    <text evidence="8">Lacks conserved residue(s) required for the propagation of feature annotation.</text>
</comment>
<dbReference type="GO" id="GO:0007015">
    <property type="term" value="P:actin filament organization"/>
    <property type="evidence" value="ECO:0007669"/>
    <property type="project" value="TreeGrafter"/>
</dbReference>
<keyword evidence="7 8" id="KW-0009">Actin-binding</keyword>
<evidence type="ECO:0000256" key="4">
    <source>
        <dbReference type="ARBA" id="ARBA00023054"/>
    </source>
</evidence>
<evidence type="ECO:0000256" key="1">
    <source>
        <dbReference type="ARBA" id="ARBA00008314"/>
    </source>
</evidence>
<dbReference type="InterPro" id="IPR036961">
    <property type="entry name" value="Kinesin_motor_dom_sf"/>
</dbReference>
<dbReference type="SMART" id="SM01132">
    <property type="entry name" value="DIL"/>
    <property type="match status" value="1"/>
</dbReference>
<dbReference type="Gene3D" id="3.40.850.10">
    <property type="entry name" value="Kinesin motor domain"/>
    <property type="match status" value="1"/>
</dbReference>
<name>A0AAD4K389_9MUSC</name>
<dbReference type="GO" id="GO:0048513">
    <property type="term" value="P:animal organ development"/>
    <property type="evidence" value="ECO:0007669"/>
    <property type="project" value="UniProtKB-ARBA"/>
</dbReference>
<dbReference type="PROSITE" id="PS50096">
    <property type="entry name" value="IQ"/>
    <property type="match status" value="5"/>
</dbReference>
<evidence type="ECO:0000256" key="8">
    <source>
        <dbReference type="PROSITE-ProRule" id="PRU00782"/>
    </source>
</evidence>
<keyword evidence="14" id="KW-1185">Reference proteome</keyword>
<evidence type="ECO:0000256" key="2">
    <source>
        <dbReference type="ARBA" id="ARBA00022741"/>
    </source>
</evidence>
<dbReference type="InterPro" id="IPR027417">
    <property type="entry name" value="P-loop_NTPase"/>
</dbReference>
<dbReference type="Proteomes" id="UP001200034">
    <property type="component" value="Unassembled WGS sequence"/>
</dbReference>
<keyword evidence="6 8" id="KW-0505">Motor protein</keyword>
<evidence type="ECO:0000259" key="12">
    <source>
        <dbReference type="PROSITE" id="PS51456"/>
    </source>
</evidence>
<evidence type="ECO:0000256" key="7">
    <source>
        <dbReference type="ARBA" id="ARBA00023203"/>
    </source>
</evidence>
<dbReference type="Gene3D" id="1.20.120.720">
    <property type="entry name" value="Myosin VI head, motor domain, U50 subdomain"/>
    <property type="match status" value="1"/>
</dbReference>
<comment type="similarity">
    <text evidence="1 8">Belongs to the TRAFAC class myosin-kinesin ATPase superfamily. Myosin family.</text>
</comment>
<organism evidence="13 14">
    <name type="scientific">Drosophila rubida</name>
    <dbReference type="NCBI Taxonomy" id="30044"/>
    <lineage>
        <taxon>Eukaryota</taxon>
        <taxon>Metazoa</taxon>
        <taxon>Ecdysozoa</taxon>
        <taxon>Arthropoda</taxon>
        <taxon>Hexapoda</taxon>
        <taxon>Insecta</taxon>
        <taxon>Pterygota</taxon>
        <taxon>Neoptera</taxon>
        <taxon>Endopterygota</taxon>
        <taxon>Diptera</taxon>
        <taxon>Brachycera</taxon>
        <taxon>Muscomorpha</taxon>
        <taxon>Ephydroidea</taxon>
        <taxon>Drosophilidae</taxon>
        <taxon>Drosophila</taxon>
    </lineage>
</organism>
<feature type="non-terminal residue" evidence="13">
    <location>
        <position position="1"/>
    </location>
</feature>
<feature type="coiled-coil region" evidence="9">
    <location>
        <begin position="1021"/>
        <end position="1135"/>
    </location>
</feature>
<dbReference type="PROSITE" id="PS51126">
    <property type="entry name" value="DILUTE"/>
    <property type="match status" value="1"/>
</dbReference>
<dbReference type="GO" id="GO:0048731">
    <property type="term" value="P:system development"/>
    <property type="evidence" value="ECO:0007669"/>
    <property type="project" value="UniProtKB-ARBA"/>
</dbReference>
<dbReference type="GO" id="GO:0016459">
    <property type="term" value="C:myosin complex"/>
    <property type="evidence" value="ECO:0007669"/>
    <property type="project" value="UniProtKB-KW"/>
</dbReference>
<feature type="coiled-coil region" evidence="9">
    <location>
        <begin position="1213"/>
        <end position="1297"/>
    </location>
</feature>
<dbReference type="Gene3D" id="1.20.58.530">
    <property type="match status" value="1"/>
</dbReference>
<comment type="caution">
    <text evidence="13">The sequence shown here is derived from an EMBL/GenBank/DDBJ whole genome shotgun (WGS) entry which is preliminary data.</text>
</comment>
<dbReference type="GO" id="GO:0016020">
    <property type="term" value="C:membrane"/>
    <property type="evidence" value="ECO:0007669"/>
    <property type="project" value="TreeGrafter"/>
</dbReference>
<keyword evidence="4 9" id="KW-0175">Coiled coil</keyword>
<keyword evidence="5 8" id="KW-0518">Myosin</keyword>
<protein>
    <recommendedName>
        <fullName evidence="15">Dilute class unconventional myosin</fullName>
    </recommendedName>
</protein>
<evidence type="ECO:0000256" key="6">
    <source>
        <dbReference type="ARBA" id="ARBA00023175"/>
    </source>
</evidence>
<dbReference type="GO" id="GO:0000146">
    <property type="term" value="F:microfilament motor activity"/>
    <property type="evidence" value="ECO:0007669"/>
    <property type="project" value="TreeGrafter"/>
</dbReference>
<dbReference type="PRINTS" id="PR00193">
    <property type="entry name" value="MYOSINHEAVY"/>
</dbReference>
<dbReference type="CDD" id="cd01380">
    <property type="entry name" value="MYSc_Myo5"/>
    <property type="match status" value="1"/>
</dbReference>
<evidence type="ECO:0000313" key="14">
    <source>
        <dbReference type="Proteomes" id="UP001200034"/>
    </source>
</evidence>
<feature type="domain" description="Myosin motor" evidence="12">
    <location>
        <begin position="60"/>
        <end position="807"/>
    </location>
</feature>
<keyword evidence="2 8" id="KW-0547">Nucleotide-binding</keyword>
<dbReference type="InterPro" id="IPR002710">
    <property type="entry name" value="Dilute_dom"/>
</dbReference>
<evidence type="ECO:0000259" key="11">
    <source>
        <dbReference type="PROSITE" id="PS51126"/>
    </source>
</evidence>
<feature type="domain" description="Dilute" evidence="11">
    <location>
        <begin position="1532"/>
        <end position="1806"/>
    </location>
</feature>
<dbReference type="SUPFAM" id="SSF52540">
    <property type="entry name" value="P-loop containing nucleoside triphosphate hydrolases"/>
    <property type="match status" value="2"/>
</dbReference>
<dbReference type="SMART" id="SM00242">
    <property type="entry name" value="MYSc"/>
    <property type="match status" value="1"/>
</dbReference>
<dbReference type="Pfam" id="PF00063">
    <property type="entry name" value="Myosin_head"/>
    <property type="match status" value="2"/>
</dbReference>
<evidence type="ECO:0000256" key="9">
    <source>
        <dbReference type="SAM" id="Coils"/>
    </source>
</evidence>
<evidence type="ECO:0008006" key="15">
    <source>
        <dbReference type="Google" id="ProtNLM"/>
    </source>
</evidence>
<evidence type="ECO:0000313" key="13">
    <source>
        <dbReference type="EMBL" id="KAH8372377.1"/>
    </source>
</evidence>
<dbReference type="Gene3D" id="1.20.5.190">
    <property type="match status" value="3"/>
</dbReference>
<dbReference type="PANTHER" id="PTHR13140:SF706">
    <property type="entry name" value="DILUTE CLASS UNCONVENTIONAL MYOSIN, ISOFORM C"/>
    <property type="match status" value="1"/>
</dbReference>
<feature type="coiled-coil region" evidence="9">
    <location>
        <begin position="1330"/>
        <end position="1364"/>
    </location>
</feature>
<feature type="coiled-coil region" evidence="9">
    <location>
        <begin position="952"/>
        <end position="993"/>
    </location>
</feature>
<dbReference type="GO" id="GO:0005524">
    <property type="term" value="F:ATP binding"/>
    <property type="evidence" value="ECO:0007669"/>
    <property type="project" value="UniProtKB-UniRule"/>
</dbReference>
<evidence type="ECO:0000256" key="3">
    <source>
        <dbReference type="ARBA" id="ARBA00022840"/>
    </source>
</evidence>
<dbReference type="Gene3D" id="6.20.240.20">
    <property type="match status" value="1"/>
</dbReference>
<dbReference type="GO" id="GO:0005737">
    <property type="term" value="C:cytoplasm"/>
    <property type="evidence" value="ECO:0007669"/>
    <property type="project" value="TreeGrafter"/>
</dbReference>
<dbReference type="GO" id="GO:0009888">
    <property type="term" value="P:tissue development"/>
    <property type="evidence" value="ECO:0007669"/>
    <property type="project" value="UniProtKB-ARBA"/>
</dbReference>
<reference evidence="13" key="1">
    <citation type="journal article" date="2021" name="Mol. Ecol. Resour.">
        <title>Phylogenomic analyses of the genus Drosophila reveals genomic signals of climate adaptation.</title>
        <authorList>
            <person name="Li F."/>
            <person name="Rane R.V."/>
            <person name="Luria V."/>
            <person name="Xiong Z."/>
            <person name="Chen J."/>
            <person name="Li Z."/>
            <person name="Catullo R.A."/>
            <person name="Griffin P.C."/>
            <person name="Schiffer M."/>
            <person name="Pearce S."/>
            <person name="Lee S.F."/>
            <person name="McElroy K."/>
            <person name="Stocker A."/>
            <person name="Shirriffs J."/>
            <person name="Cockerell F."/>
            <person name="Coppin C."/>
            <person name="Sgro C.M."/>
            <person name="Karger A."/>
            <person name="Cain J.W."/>
            <person name="Weber J.A."/>
            <person name="Santpere G."/>
            <person name="Kirschner M.W."/>
            <person name="Hoffmann A.A."/>
            <person name="Oakeshott J.G."/>
            <person name="Zhang G."/>
        </authorList>
    </citation>
    <scope>NUCLEOTIDE SEQUENCE</scope>
    <source>
        <strain evidence="13">BGI-SZ-2011g</strain>
    </source>
</reference>
<dbReference type="Pfam" id="PF01843">
    <property type="entry name" value="DIL"/>
    <property type="match status" value="1"/>
</dbReference>
<keyword evidence="3 8" id="KW-0067">ATP-binding</keyword>
<feature type="binding site" evidence="8">
    <location>
        <begin position="154"/>
        <end position="161"/>
    </location>
    <ligand>
        <name>ATP</name>
        <dbReference type="ChEBI" id="CHEBI:30616"/>
    </ligand>
</feature>
<dbReference type="GO" id="GO:0009653">
    <property type="term" value="P:anatomical structure morphogenesis"/>
    <property type="evidence" value="ECO:0007669"/>
    <property type="project" value="UniProtKB-ARBA"/>
</dbReference>
<dbReference type="CDD" id="cd15470">
    <property type="entry name" value="Myo5_CBD"/>
    <property type="match status" value="1"/>
</dbReference>
<accession>A0AAD4K389</accession>
<dbReference type="InterPro" id="IPR001609">
    <property type="entry name" value="Myosin_head_motor_dom-like"/>
</dbReference>
<dbReference type="PANTHER" id="PTHR13140">
    <property type="entry name" value="MYOSIN"/>
    <property type="match status" value="1"/>
</dbReference>
<evidence type="ECO:0000256" key="5">
    <source>
        <dbReference type="ARBA" id="ARBA00023123"/>
    </source>
</evidence>
<evidence type="ECO:0000256" key="10">
    <source>
        <dbReference type="SAM" id="MobiDB-lite"/>
    </source>
</evidence>
<dbReference type="Pfam" id="PF00612">
    <property type="entry name" value="IQ"/>
    <property type="match status" value="3"/>
</dbReference>
<dbReference type="FunFam" id="1.10.10.820:FF:000001">
    <property type="entry name" value="Myosin heavy chain"/>
    <property type="match status" value="1"/>
</dbReference>
<dbReference type="InterPro" id="IPR000048">
    <property type="entry name" value="IQ_motif_EF-hand-BS"/>
</dbReference>
<gene>
    <name evidence="13" type="ORF">KR093_011273</name>
</gene>
<dbReference type="EMBL" id="JAJJHW010002585">
    <property type="protein sequence ID" value="KAH8372377.1"/>
    <property type="molecule type" value="Genomic_DNA"/>
</dbReference>
<dbReference type="GO" id="GO:0051015">
    <property type="term" value="F:actin filament binding"/>
    <property type="evidence" value="ECO:0007669"/>
    <property type="project" value="TreeGrafter"/>
</dbReference>
<sequence length="1854" mass="214777">GSKIWIPHPEQVWESATLEESYRKGAACLKVQTESGALKEIKVKQDGSNLPPLRNPAILVGQNDLTTLSYLHEPGVLYNLRVRFCERQIIYTYCGIILVAFNPYAEMPLYGPNIIRAYRGHAMGELEPHIFALAEEAYTKLERENCNLSIIVSGESGAGKTVSAKYAMRYFAAVGGSESETQVERKVLASSPIMEAFGNAKTTRNDNSSRFGKFTKLLFRNHMGVMYLQGATMHTYLLEKSRVVYQAQGERNYHIFYQLCAARAKYPELVLEHQDKYQFLNMGGASDIDRISDADQFNETVQAMTVLGFSIQQIADIVKILAGILHLGNIEVCKKFKDGTEEEDSESCEIFVSLMQPTLTKILLIIGSFSGQQNNMHLQVTGDLLKINADDLRRWLLMRKIESVNEYVLIPNNIEMAMAARDALAKHIYAKLFQYIVGVLNKSLNNGSKQCSFIGVLDIYGFETFEVNSFEQFCINYANEKLQQQFNQHVFKLEQEEYLKEGITWTMIDFYDNQPCIDLIESRLGVLDLLDEECRMPKGSDESWAGKLIDKCIKFPHFEKPRFGTTSFFIKHFSDTVEYDVNGFLEKNRDTVSKELTNVMAQSSMSLCKQVMILEEVDTLSTDANKNTTTLGGRVVISANRKQVCPAVVPSKQHKKTVGSQFQESLASLISTLHATTPHYVRCIKVTILSNQLGCQYKTHFACFQPNDEKVAFKWETAKIIQQLRACGVLETVRISAAGFPSRWLYPDFYMRYQLLAYRNQIDKNDMKQSCRNIVLKWIQDEDKYRFGNTQIFFRAGQVAYLEQVRANLRKKYITIVQSVVRRFIKRRRYLKLQAIISGVQRHARGYLARARAQQLREVRAALILSKYARGWLCRRRYLRLCHSVAGIQQYARGMLARQRFFAMRDYYRAVQIQRFVRGVLARRTYQKRRRNIIICQAAVRRFLARRKFKRMKAEAKTISHMENKYMGLENKIISMQQRIDELNRDNSNLKHKTSEISVLKMKLEMKKNVEFEFKNIKAACLDKDKLIEALNKQLESERDEKMQLLEENGHAQEEWCSQKQMWCMENEELRKQVDSMIDMAKNSETNQRDREERLLAEIDNKELNEAYQRAIKDKEVIENENYTLKEELSRMQQHHNGLGSYSMHHARSASNASSQNDEDIGYGSAKNTLDINRPPDLINKSGTYLSPPNCWQRRLSNILFLADSFFDSTSIVVKLRSILEEEKQKHKYLQEQYVKLASRNKPTEDSFRVSELEVENEKLRSDYDQLRTSIKHGVEINELNAQHAALQEEVRRRREECIQLKAVLLQQSQALRSFDPDNLQLRGNDASHVNELMEAFQAQKLVNRQLESELKAITEEHNSKLVEMTQTIERIGQEKGEMQEVLFKSIDEFEDANVDTLKQNDRYLRLELKKAITQYLLVQEELKLANAKLSAYRQDGGKLENKLEEEMIRNKAANSNSDVGANVAKQKSQNPLGLMKFHNSDLDKILQRLLSNLMPRTVVGLLPGFPAYLIFMCIRYTDLTNADDDVRELLSKFVMQIKKMHRTPHPIENRVIWLVNSITLLNLLKQYGDVEEYVKFNTEKQNQQQLKNFNLFEYRRVILDLIVNLYQALVMQIQGLLDPKIVPAILNNDEIQRTRHPHGMRNRNMDAPSSPEHGNIPAWKQLIGQLEHFYKQFQHFGLDAVYAEQIFSQLLYFVCAVALNCLMLRGDICMWETGMIIRYNLGCIEDWVRDKKMSNEVLTPLAPLNQVSQLLQSRKSEEDVQTICDLCTSLNTAQVLKVMKSYKLDDYESEITNVFLEKLTLKLNERKMPKVDEFTMDQKFIHPFKVVFKYSDIKLEEIELPSHLNLDEFLTKI</sequence>
<dbReference type="SMART" id="SM00015">
    <property type="entry name" value="IQ"/>
    <property type="match status" value="6"/>
</dbReference>
<dbReference type="InterPro" id="IPR036103">
    <property type="entry name" value="MYSc_Myo5"/>
</dbReference>
<dbReference type="Gene3D" id="1.10.10.820">
    <property type="match status" value="1"/>
</dbReference>